<evidence type="ECO:0000256" key="3">
    <source>
        <dbReference type="ARBA" id="ARBA00006576"/>
    </source>
</evidence>
<comment type="function">
    <text evidence="2 15">This enzyme scavenges exogenous and endogenous cytidine and 2'-deoxycytidine for UMP synthesis.</text>
</comment>
<dbReference type="GO" id="GO:0005829">
    <property type="term" value="C:cytosol"/>
    <property type="evidence" value="ECO:0007669"/>
    <property type="project" value="TreeGrafter"/>
</dbReference>
<dbReference type="InterPro" id="IPR016193">
    <property type="entry name" value="Cytidine_deaminase-like"/>
</dbReference>
<dbReference type="EC" id="3.5.4.5" evidence="4 15"/>
<feature type="binding site" evidence="14">
    <location>
        <position position="98"/>
    </location>
    <ligand>
        <name>Zn(2+)</name>
        <dbReference type="ChEBI" id="CHEBI:29105"/>
        <note>catalytic</note>
    </ligand>
</feature>
<dbReference type="NCBIfam" id="TIGR01354">
    <property type="entry name" value="cyt_deam_tetra"/>
    <property type="match status" value="1"/>
</dbReference>
<comment type="catalytic activity">
    <reaction evidence="11 15">
        <text>cytidine + H2O + H(+) = uridine + NH4(+)</text>
        <dbReference type="Rhea" id="RHEA:16069"/>
        <dbReference type="ChEBI" id="CHEBI:15377"/>
        <dbReference type="ChEBI" id="CHEBI:15378"/>
        <dbReference type="ChEBI" id="CHEBI:16704"/>
        <dbReference type="ChEBI" id="CHEBI:17562"/>
        <dbReference type="ChEBI" id="CHEBI:28938"/>
        <dbReference type="EC" id="3.5.4.5"/>
    </reaction>
</comment>
<dbReference type="InterPro" id="IPR016192">
    <property type="entry name" value="APOBEC/CMP_deaminase_Zn-bd"/>
</dbReference>
<evidence type="ECO:0000256" key="12">
    <source>
        <dbReference type="PIRSR" id="PIRSR606262-1"/>
    </source>
</evidence>
<evidence type="ECO:0000313" key="17">
    <source>
        <dbReference type="EMBL" id="CAA9565994.1"/>
    </source>
</evidence>
<feature type="binding site" evidence="13">
    <location>
        <begin position="54"/>
        <end position="60"/>
    </location>
    <ligand>
        <name>substrate</name>
    </ligand>
</feature>
<evidence type="ECO:0000256" key="10">
    <source>
        <dbReference type="ARBA" id="ARBA00049252"/>
    </source>
</evidence>
<dbReference type="GO" id="GO:0055086">
    <property type="term" value="P:nucleobase-containing small molecule metabolic process"/>
    <property type="evidence" value="ECO:0007669"/>
    <property type="project" value="UniProtKB-ARBA"/>
</dbReference>
<dbReference type="AlphaFoldDB" id="A0A6J4V466"/>
<dbReference type="SUPFAM" id="SSF53927">
    <property type="entry name" value="Cytidine deaminase-like"/>
    <property type="match status" value="1"/>
</dbReference>
<feature type="binding site" evidence="14">
    <location>
        <position position="101"/>
    </location>
    <ligand>
        <name>Zn(2+)</name>
        <dbReference type="ChEBI" id="CHEBI:29105"/>
        <note>catalytic</note>
    </ligand>
</feature>
<evidence type="ECO:0000256" key="4">
    <source>
        <dbReference type="ARBA" id="ARBA00012783"/>
    </source>
</evidence>
<dbReference type="PANTHER" id="PTHR11644">
    <property type="entry name" value="CYTIDINE DEAMINASE"/>
    <property type="match status" value="1"/>
</dbReference>
<dbReference type="PROSITE" id="PS00903">
    <property type="entry name" value="CYT_DCMP_DEAMINASES_1"/>
    <property type="match status" value="1"/>
</dbReference>
<protein>
    <recommendedName>
        <fullName evidence="5 15">Cytidine deaminase</fullName>
        <ecNumber evidence="4 15">3.5.4.5</ecNumber>
    </recommendedName>
    <alternativeName>
        <fullName evidence="9 15">Cytidine aminohydrolase</fullName>
    </alternativeName>
</protein>
<dbReference type="InterPro" id="IPR002125">
    <property type="entry name" value="CMP_dCMP_dom"/>
</dbReference>
<gene>
    <name evidence="17" type="ORF">AVDCRST_MAG19-2263</name>
</gene>
<dbReference type="CDD" id="cd01283">
    <property type="entry name" value="cytidine_deaminase"/>
    <property type="match status" value="1"/>
</dbReference>
<dbReference type="PROSITE" id="PS51747">
    <property type="entry name" value="CYT_DCMP_DEAMINASES_2"/>
    <property type="match status" value="1"/>
</dbReference>
<dbReference type="NCBIfam" id="NF004064">
    <property type="entry name" value="PRK05578.1"/>
    <property type="match status" value="1"/>
</dbReference>
<dbReference type="InterPro" id="IPR006262">
    <property type="entry name" value="Cyt_deam_tetra"/>
</dbReference>
<evidence type="ECO:0000256" key="11">
    <source>
        <dbReference type="ARBA" id="ARBA00049558"/>
    </source>
</evidence>
<feature type="domain" description="CMP/dCMP-type deaminase" evidence="16">
    <location>
        <begin position="13"/>
        <end position="141"/>
    </location>
</feature>
<keyword evidence="7 15" id="KW-0378">Hydrolase</keyword>
<feature type="active site" description="Proton donor" evidence="12">
    <location>
        <position position="67"/>
    </location>
</feature>
<name>A0A6J4V466_9BACT</name>
<dbReference type="InterPro" id="IPR050202">
    <property type="entry name" value="Cyt/Deoxycyt_deaminase"/>
</dbReference>
<dbReference type="GO" id="GO:0008270">
    <property type="term" value="F:zinc ion binding"/>
    <property type="evidence" value="ECO:0007669"/>
    <property type="project" value="UniProtKB-UniRule"/>
</dbReference>
<dbReference type="FunFam" id="3.40.140.10:FF:000008">
    <property type="entry name" value="Cytidine deaminase"/>
    <property type="match status" value="1"/>
</dbReference>
<keyword evidence="6 14" id="KW-0479">Metal-binding</keyword>
<feature type="binding site" evidence="14">
    <location>
        <position position="65"/>
    </location>
    <ligand>
        <name>Zn(2+)</name>
        <dbReference type="ChEBI" id="CHEBI:29105"/>
        <note>catalytic</note>
    </ligand>
</feature>
<reference evidence="17" key="1">
    <citation type="submission" date="2020-02" db="EMBL/GenBank/DDBJ databases">
        <authorList>
            <person name="Meier V. D."/>
        </authorList>
    </citation>
    <scope>NUCLEOTIDE SEQUENCE</scope>
    <source>
        <strain evidence="17">AVDCRST_MAG19</strain>
    </source>
</reference>
<evidence type="ECO:0000256" key="15">
    <source>
        <dbReference type="RuleBase" id="RU364006"/>
    </source>
</evidence>
<proteinExistence type="inferred from homology"/>
<comment type="cofactor">
    <cofactor evidence="1 14 15">
        <name>Zn(2+)</name>
        <dbReference type="ChEBI" id="CHEBI:29105"/>
    </cofactor>
</comment>
<evidence type="ECO:0000256" key="5">
    <source>
        <dbReference type="ARBA" id="ARBA00018266"/>
    </source>
</evidence>
<keyword evidence="8 14" id="KW-0862">Zinc</keyword>
<evidence type="ECO:0000256" key="2">
    <source>
        <dbReference type="ARBA" id="ARBA00003949"/>
    </source>
</evidence>
<evidence type="ECO:0000256" key="8">
    <source>
        <dbReference type="ARBA" id="ARBA00022833"/>
    </source>
</evidence>
<evidence type="ECO:0000256" key="9">
    <source>
        <dbReference type="ARBA" id="ARBA00032005"/>
    </source>
</evidence>
<evidence type="ECO:0000256" key="6">
    <source>
        <dbReference type="ARBA" id="ARBA00022723"/>
    </source>
</evidence>
<evidence type="ECO:0000259" key="16">
    <source>
        <dbReference type="PROSITE" id="PS51747"/>
    </source>
</evidence>
<comment type="catalytic activity">
    <reaction evidence="10 15">
        <text>2'-deoxycytidine + H2O + H(+) = 2'-deoxyuridine + NH4(+)</text>
        <dbReference type="Rhea" id="RHEA:13433"/>
        <dbReference type="ChEBI" id="CHEBI:15377"/>
        <dbReference type="ChEBI" id="CHEBI:15378"/>
        <dbReference type="ChEBI" id="CHEBI:15698"/>
        <dbReference type="ChEBI" id="CHEBI:16450"/>
        <dbReference type="ChEBI" id="CHEBI:28938"/>
        <dbReference type="EC" id="3.5.4.5"/>
    </reaction>
</comment>
<evidence type="ECO:0000256" key="1">
    <source>
        <dbReference type="ARBA" id="ARBA00001947"/>
    </source>
</evidence>
<evidence type="ECO:0000256" key="7">
    <source>
        <dbReference type="ARBA" id="ARBA00022801"/>
    </source>
</evidence>
<evidence type="ECO:0000256" key="13">
    <source>
        <dbReference type="PIRSR" id="PIRSR606262-2"/>
    </source>
</evidence>
<dbReference type="EMBL" id="CADCWL010000104">
    <property type="protein sequence ID" value="CAA9565994.1"/>
    <property type="molecule type" value="Genomic_DNA"/>
</dbReference>
<organism evidence="17">
    <name type="scientific">uncultured Thermomicrobiales bacterium</name>
    <dbReference type="NCBI Taxonomy" id="1645740"/>
    <lineage>
        <taxon>Bacteria</taxon>
        <taxon>Pseudomonadati</taxon>
        <taxon>Thermomicrobiota</taxon>
        <taxon>Thermomicrobia</taxon>
        <taxon>Thermomicrobiales</taxon>
        <taxon>environmental samples</taxon>
    </lineage>
</organism>
<sequence>MEAEFGFRPLSVEEARTLLAAASRAAAAAYVPYSSFPVGAAALTSDGAVITGCNIENASYGLTVCAERVAIWSAVAAGHRELRAVAVTAPKATGTTPCGACRQVLHEFAPIEGELVVVLEGPEGPEQVALADLLPRSFGPRDLRAVAEIRLHIP</sequence>
<dbReference type="GO" id="GO:0072527">
    <property type="term" value="P:pyrimidine-containing compound metabolic process"/>
    <property type="evidence" value="ECO:0007669"/>
    <property type="project" value="UniProtKB-ARBA"/>
</dbReference>
<accession>A0A6J4V466</accession>
<dbReference type="GO" id="GO:0004126">
    <property type="term" value="F:cytidine deaminase activity"/>
    <property type="evidence" value="ECO:0007669"/>
    <property type="project" value="UniProtKB-UniRule"/>
</dbReference>
<dbReference type="PANTHER" id="PTHR11644:SF2">
    <property type="entry name" value="CYTIDINE DEAMINASE"/>
    <property type="match status" value="1"/>
</dbReference>
<dbReference type="GO" id="GO:0042802">
    <property type="term" value="F:identical protein binding"/>
    <property type="evidence" value="ECO:0007669"/>
    <property type="project" value="UniProtKB-ARBA"/>
</dbReference>
<dbReference type="Pfam" id="PF00383">
    <property type="entry name" value="dCMP_cyt_deam_1"/>
    <property type="match status" value="1"/>
</dbReference>
<evidence type="ECO:0000256" key="14">
    <source>
        <dbReference type="PIRSR" id="PIRSR606262-3"/>
    </source>
</evidence>
<dbReference type="Gene3D" id="3.40.140.10">
    <property type="entry name" value="Cytidine Deaminase, domain 2"/>
    <property type="match status" value="1"/>
</dbReference>
<comment type="similarity">
    <text evidence="3 15">Belongs to the cytidine and deoxycytidylate deaminase family.</text>
</comment>